<proteinExistence type="predicted"/>
<dbReference type="GO" id="GO:0006508">
    <property type="term" value="P:proteolysis"/>
    <property type="evidence" value="ECO:0007669"/>
    <property type="project" value="InterPro"/>
</dbReference>
<dbReference type="SUPFAM" id="SSF111283">
    <property type="entry name" value="Putative modulator of DNA gyrase, PmbA/TldD"/>
    <property type="match status" value="1"/>
</dbReference>
<reference evidence="1" key="1">
    <citation type="submission" date="2018-05" db="EMBL/GenBank/DDBJ databases">
        <authorList>
            <person name="Lanie J.A."/>
            <person name="Ng W.-L."/>
            <person name="Kazmierczak K.M."/>
            <person name="Andrzejewski T.M."/>
            <person name="Davidsen T.M."/>
            <person name="Wayne K.J."/>
            <person name="Tettelin H."/>
            <person name="Glass J.I."/>
            <person name="Rusch D."/>
            <person name="Podicherti R."/>
            <person name="Tsui H.-C.T."/>
            <person name="Winkler M.E."/>
        </authorList>
    </citation>
    <scope>NUCLEOTIDE SEQUENCE</scope>
</reference>
<sequence>NLQDMFLNMVPANDLEFRYGVDAPTVRVDGMTVAGK</sequence>
<dbReference type="AlphaFoldDB" id="A0A382S3B4"/>
<evidence type="ECO:0000313" key="1">
    <source>
        <dbReference type="EMBL" id="SVD03628.1"/>
    </source>
</evidence>
<gene>
    <name evidence="1" type="ORF">METZ01_LOCUS356482</name>
</gene>
<protein>
    <submittedName>
        <fullName evidence="1">Uncharacterized protein</fullName>
    </submittedName>
</protein>
<dbReference type="EMBL" id="UINC01125657">
    <property type="protein sequence ID" value="SVD03628.1"/>
    <property type="molecule type" value="Genomic_DNA"/>
</dbReference>
<accession>A0A382S3B4</accession>
<dbReference type="GO" id="GO:0008237">
    <property type="term" value="F:metallopeptidase activity"/>
    <property type="evidence" value="ECO:0007669"/>
    <property type="project" value="InterPro"/>
</dbReference>
<organism evidence="1">
    <name type="scientific">marine metagenome</name>
    <dbReference type="NCBI Taxonomy" id="408172"/>
    <lineage>
        <taxon>unclassified sequences</taxon>
        <taxon>metagenomes</taxon>
        <taxon>ecological metagenomes</taxon>
    </lineage>
</organism>
<dbReference type="InterPro" id="IPR036059">
    <property type="entry name" value="TldD/PmbA_sf"/>
</dbReference>
<name>A0A382S3B4_9ZZZZ</name>
<feature type="non-terminal residue" evidence="1">
    <location>
        <position position="1"/>
    </location>
</feature>